<dbReference type="Pfam" id="PF18693">
    <property type="entry name" value="TRAM_2"/>
    <property type="match status" value="1"/>
</dbReference>
<dbReference type="GO" id="GO:0005829">
    <property type="term" value="C:cytosol"/>
    <property type="evidence" value="ECO:0007669"/>
    <property type="project" value="TreeGrafter"/>
</dbReference>
<dbReference type="NCBIfam" id="TIGR01125">
    <property type="entry name" value="30S ribosomal protein S12 methylthiotransferase RimO"/>
    <property type="match status" value="1"/>
</dbReference>
<evidence type="ECO:0000256" key="3">
    <source>
        <dbReference type="ARBA" id="ARBA00022679"/>
    </source>
</evidence>
<dbReference type="PANTHER" id="PTHR43837">
    <property type="entry name" value="RIBOSOMAL PROTEIN S12 METHYLTHIOTRANSFERASE RIMO"/>
    <property type="match status" value="1"/>
</dbReference>
<dbReference type="Pfam" id="PF00919">
    <property type="entry name" value="UPF0004"/>
    <property type="match status" value="1"/>
</dbReference>
<dbReference type="GO" id="GO:0035600">
    <property type="term" value="P:tRNA methylthiolation"/>
    <property type="evidence" value="ECO:0007669"/>
    <property type="project" value="UniProtKB-ARBA"/>
</dbReference>
<comment type="similarity">
    <text evidence="8">Belongs to the methylthiotransferase family. RimO subfamily.</text>
</comment>
<dbReference type="InterPro" id="IPR058240">
    <property type="entry name" value="rSAM_sf"/>
</dbReference>
<dbReference type="InterPro" id="IPR013848">
    <property type="entry name" value="Methylthiotransferase_N"/>
</dbReference>
<accession>A0A6A7K9F0</accession>
<keyword evidence="11" id="KW-0689">Ribosomal protein</keyword>
<feature type="binding site" evidence="8">
    <location>
        <position position="48"/>
    </location>
    <ligand>
        <name>[4Fe-4S] cluster</name>
        <dbReference type="ChEBI" id="CHEBI:49883"/>
        <label>1</label>
    </ligand>
</feature>
<dbReference type="InterPro" id="IPR038135">
    <property type="entry name" value="Methylthiotransferase_N_sf"/>
</dbReference>
<evidence type="ECO:0000256" key="7">
    <source>
        <dbReference type="ARBA" id="ARBA00023014"/>
    </source>
</evidence>
<keyword evidence="12" id="KW-1185">Reference proteome</keyword>
<feature type="binding site" evidence="8">
    <location>
        <position position="160"/>
    </location>
    <ligand>
        <name>[4Fe-4S] cluster</name>
        <dbReference type="ChEBI" id="CHEBI:49883"/>
        <label>2</label>
        <note>4Fe-4S-S-AdoMet</note>
    </ligand>
</feature>
<organism evidence="11 12">
    <name type="scientific">Alkalibaculum sporogenes</name>
    <dbReference type="NCBI Taxonomy" id="2655001"/>
    <lineage>
        <taxon>Bacteria</taxon>
        <taxon>Bacillati</taxon>
        <taxon>Bacillota</taxon>
        <taxon>Clostridia</taxon>
        <taxon>Eubacteriales</taxon>
        <taxon>Eubacteriaceae</taxon>
        <taxon>Alkalibaculum</taxon>
    </lineage>
</organism>
<dbReference type="GO" id="GO:0046872">
    <property type="term" value="F:metal ion binding"/>
    <property type="evidence" value="ECO:0007669"/>
    <property type="project" value="UniProtKB-KW"/>
</dbReference>
<evidence type="ECO:0000259" key="10">
    <source>
        <dbReference type="PROSITE" id="PS51918"/>
    </source>
</evidence>
<dbReference type="InterPro" id="IPR012340">
    <property type="entry name" value="NA-bd_OB-fold"/>
</dbReference>
<dbReference type="AlphaFoldDB" id="A0A6A7K9F0"/>
<dbReference type="PROSITE" id="PS51449">
    <property type="entry name" value="MTTASE_N"/>
    <property type="match status" value="1"/>
</dbReference>
<evidence type="ECO:0000256" key="6">
    <source>
        <dbReference type="ARBA" id="ARBA00023004"/>
    </source>
</evidence>
<comment type="cofactor">
    <cofactor evidence="8">
        <name>[4Fe-4S] cluster</name>
        <dbReference type="ChEBI" id="CHEBI:49883"/>
    </cofactor>
    <text evidence="8">Binds 2 [4Fe-4S] clusters. One cluster is coordinated with 3 cysteines and an exchangeable S-adenosyl-L-methionine.</text>
</comment>
<evidence type="ECO:0000256" key="5">
    <source>
        <dbReference type="ARBA" id="ARBA00022723"/>
    </source>
</evidence>
<comment type="caution">
    <text evidence="11">The sequence shown here is derived from an EMBL/GenBank/DDBJ whole genome shotgun (WGS) entry which is preliminary data.</text>
</comment>
<protein>
    <recommendedName>
        <fullName evidence="8">Ribosomal protein uS12 methylthiotransferase RimO</fullName>
        <shortName evidence="8">uS12 MTTase</shortName>
        <shortName evidence="8">uS12 methylthiotransferase</shortName>
        <ecNumber evidence="8">2.8.4.4</ecNumber>
    </recommendedName>
    <alternativeName>
        <fullName evidence="8">Ribosomal protein uS12 (aspartate-C(3))-methylthiotransferase</fullName>
    </alternativeName>
    <alternativeName>
        <fullName evidence="8">Ribosome maturation factor RimO</fullName>
    </alternativeName>
</protein>
<dbReference type="SFLD" id="SFLDG01061">
    <property type="entry name" value="methylthiotransferase"/>
    <property type="match status" value="1"/>
</dbReference>
<keyword evidence="4 8" id="KW-0949">S-adenosyl-L-methionine</keyword>
<keyword evidence="11" id="KW-0687">Ribonucleoprotein</keyword>
<dbReference type="GO" id="GO:0051539">
    <property type="term" value="F:4 iron, 4 sulfur cluster binding"/>
    <property type="evidence" value="ECO:0007669"/>
    <property type="project" value="UniProtKB-UniRule"/>
</dbReference>
<evidence type="ECO:0000256" key="8">
    <source>
        <dbReference type="HAMAP-Rule" id="MF_01865"/>
    </source>
</evidence>
<evidence type="ECO:0000313" key="12">
    <source>
        <dbReference type="Proteomes" id="UP000440004"/>
    </source>
</evidence>
<dbReference type="InterPro" id="IPR005839">
    <property type="entry name" value="Methylthiotransferase"/>
</dbReference>
<dbReference type="InterPro" id="IPR002792">
    <property type="entry name" value="TRAM_dom"/>
</dbReference>
<proteinExistence type="inferred from homology"/>
<keyword evidence="6 8" id="KW-0408">Iron</keyword>
<dbReference type="SFLD" id="SFLDS00029">
    <property type="entry name" value="Radical_SAM"/>
    <property type="match status" value="1"/>
</dbReference>
<dbReference type="InterPro" id="IPR006638">
    <property type="entry name" value="Elp3/MiaA/NifB-like_rSAM"/>
</dbReference>
<evidence type="ECO:0000313" key="11">
    <source>
        <dbReference type="EMBL" id="MPW25817.1"/>
    </source>
</evidence>
<dbReference type="InterPro" id="IPR007197">
    <property type="entry name" value="rSAM"/>
</dbReference>
<reference evidence="11 12" key="1">
    <citation type="submission" date="2019-10" db="EMBL/GenBank/DDBJ databases">
        <title>Alkalibaculum tamaniensis sp.nov., a new alkaliphilic acetogen, isolated on methoxylated aromatics from a mud volcano.</title>
        <authorList>
            <person name="Khomyakova M.A."/>
            <person name="Merkel A.Y."/>
            <person name="Bonch-Osmolovskaya E.A."/>
            <person name="Slobodkin A.I."/>
        </authorList>
    </citation>
    <scope>NUCLEOTIDE SEQUENCE [LARGE SCALE GENOMIC DNA]</scope>
    <source>
        <strain evidence="11 12">M08DMB</strain>
    </source>
</reference>
<dbReference type="PROSITE" id="PS51918">
    <property type="entry name" value="RADICAL_SAM"/>
    <property type="match status" value="1"/>
</dbReference>
<dbReference type="FunFam" id="3.80.30.20:FF:000001">
    <property type="entry name" value="tRNA-2-methylthio-N(6)-dimethylallyladenosine synthase 2"/>
    <property type="match status" value="1"/>
</dbReference>
<dbReference type="PROSITE" id="PS01278">
    <property type="entry name" value="MTTASE_RADICAL"/>
    <property type="match status" value="1"/>
</dbReference>
<dbReference type="Pfam" id="PF04055">
    <property type="entry name" value="Radical_SAM"/>
    <property type="match status" value="1"/>
</dbReference>
<dbReference type="Gene3D" id="2.40.50.140">
    <property type="entry name" value="Nucleic acid-binding proteins"/>
    <property type="match status" value="1"/>
</dbReference>
<dbReference type="CDD" id="cd01335">
    <property type="entry name" value="Radical_SAM"/>
    <property type="match status" value="1"/>
</dbReference>
<feature type="binding site" evidence="8">
    <location>
        <position position="156"/>
    </location>
    <ligand>
        <name>[4Fe-4S] cluster</name>
        <dbReference type="ChEBI" id="CHEBI:49883"/>
        <label>2</label>
        <note>4Fe-4S-S-AdoMet</note>
    </ligand>
</feature>
<dbReference type="GO" id="GO:0103039">
    <property type="term" value="F:protein methylthiotransferase activity"/>
    <property type="evidence" value="ECO:0007669"/>
    <property type="project" value="UniProtKB-EC"/>
</dbReference>
<evidence type="ECO:0000256" key="1">
    <source>
        <dbReference type="ARBA" id="ARBA00022485"/>
    </source>
</evidence>
<dbReference type="HAMAP" id="MF_01865">
    <property type="entry name" value="MTTase_RimO"/>
    <property type="match status" value="1"/>
</dbReference>
<comment type="function">
    <text evidence="8">Catalyzes the methylthiolation of an aspartic acid residue of ribosomal protein uS12.</text>
</comment>
<keyword evidence="1 8" id="KW-0004">4Fe-4S</keyword>
<feature type="binding site" evidence="8">
    <location>
        <position position="82"/>
    </location>
    <ligand>
        <name>[4Fe-4S] cluster</name>
        <dbReference type="ChEBI" id="CHEBI:49883"/>
        <label>1</label>
    </ligand>
</feature>
<dbReference type="SMART" id="SM00729">
    <property type="entry name" value="Elp3"/>
    <property type="match status" value="1"/>
</dbReference>
<keyword evidence="5 8" id="KW-0479">Metal-binding</keyword>
<sequence length="447" mass="50452">MTCNVGLVSLGCAKNLVDSEIMLGLIEEGNYVLVEDNSKAEVLIVNTCGFIASAKDESIDTILELAQNKVHGSLKVLIATGCLSERYKEDLLNSIPELDAVVGTGDYVNIVKIIEDTLNGEKVCAYGNIHYNFDESLPRKISTPKYTAFVKIGDGCNNHCTFCIIPTLRGRFRSRKPKDIKQEIINLVSNGVKEVILIAQDITQYGIDIYGKNSLPLLLKELEDIDMLKWIRLLYAYPENISDELIDVIKNSTKIINYLDIPLQHTEDNVLKGMARKTNKVKITKLIEKLRSEIPDIVIRSSFITGFPGESDEDFNNMLKTLEDLKLDRLGVFTYSLEEDTKAALFENQVPDEIKIDRQEKILQMQQEISLMNNEKKINHVLEILIEGVTDDPSVYFGRSYMDTPEIDGIVYVHSNYKLEEGQMCKTLITDALEYDLIGEITGEFTK</sequence>
<evidence type="ECO:0000256" key="4">
    <source>
        <dbReference type="ARBA" id="ARBA00022691"/>
    </source>
</evidence>
<keyword evidence="7 8" id="KW-0411">Iron-sulfur</keyword>
<dbReference type="EC" id="2.8.4.4" evidence="8"/>
<dbReference type="EMBL" id="WHNX01000011">
    <property type="protein sequence ID" value="MPW25817.1"/>
    <property type="molecule type" value="Genomic_DNA"/>
</dbReference>
<feature type="binding site" evidence="8">
    <location>
        <position position="12"/>
    </location>
    <ligand>
        <name>[4Fe-4S] cluster</name>
        <dbReference type="ChEBI" id="CHEBI:49883"/>
        <label>1</label>
    </ligand>
</feature>
<dbReference type="Proteomes" id="UP000440004">
    <property type="component" value="Unassembled WGS sequence"/>
</dbReference>
<dbReference type="NCBIfam" id="TIGR00089">
    <property type="entry name" value="MiaB/RimO family radical SAM methylthiotransferase"/>
    <property type="match status" value="1"/>
</dbReference>
<feature type="domain" description="MTTase N-terminal" evidence="9">
    <location>
        <begin position="3"/>
        <end position="119"/>
    </location>
</feature>
<dbReference type="GO" id="GO:0005840">
    <property type="term" value="C:ribosome"/>
    <property type="evidence" value="ECO:0007669"/>
    <property type="project" value="UniProtKB-KW"/>
</dbReference>
<dbReference type="GO" id="GO:0035599">
    <property type="term" value="F:aspartic acid methylthiotransferase activity"/>
    <property type="evidence" value="ECO:0007669"/>
    <property type="project" value="TreeGrafter"/>
</dbReference>
<dbReference type="RefSeq" id="WP_152803651.1">
    <property type="nucleotide sequence ID" value="NZ_WHNX01000011.1"/>
</dbReference>
<dbReference type="InterPro" id="IPR005840">
    <property type="entry name" value="Ribosomal_uS12_MeSTrfase_RimO"/>
</dbReference>
<dbReference type="SUPFAM" id="SSF102114">
    <property type="entry name" value="Radical SAM enzymes"/>
    <property type="match status" value="1"/>
</dbReference>
<dbReference type="Gene3D" id="3.80.30.20">
    <property type="entry name" value="tm_1862 like domain"/>
    <property type="match status" value="1"/>
</dbReference>
<keyword evidence="3 8" id="KW-0808">Transferase</keyword>
<evidence type="ECO:0000256" key="2">
    <source>
        <dbReference type="ARBA" id="ARBA00022490"/>
    </source>
</evidence>
<comment type="subcellular location">
    <subcellularLocation>
        <location evidence="8">Cytoplasm</location>
    </subcellularLocation>
</comment>
<feature type="domain" description="Radical SAM core" evidence="10">
    <location>
        <begin position="142"/>
        <end position="372"/>
    </location>
</feature>
<dbReference type="SFLD" id="SFLDG01082">
    <property type="entry name" value="B12-binding_domain_containing"/>
    <property type="match status" value="1"/>
</dbReference>
<feature type="binding site" evidence="8">
    <location>
        <position position="163"/>
    </location>
    <ligand>
        <name>[4Fe-4S] cluster</name>
        <dbReference type="ChEBI" id="CHEBI:49883"/>
        <label>2</label>
        <note>4Fe-4S-S-AdoMet</note>
    </ligand>
</feature>
<dbReference type="SFLD" id="SFLDF00274">
    <property type="entry name" value="ribosomal_protein_S12_methylth"/>
    <property type="match status" value="1"/>
</dbReference>
<keyword evidence="2 8" id="KW-0963">Cytoplasm</keyword>
<dbReference type="PANTHER" id="PTHR43837:SF1">
    <property type="entry name" value="RIBOSOMAL PROTEIN US12 METHYLTHIOTRANSFERASE RIMO"/>
    <property type="match status" value="1"/>
</dbReference>
<evidence type="ECO:0000259" key="9">
    <source>
        <dbReference type="PROSITE" id="PS51449"/>
    </source>
</evidence>
<name>A0A6A7K9F0_9FIRM</name>
<gene>
    <name evidence="8 11" type="primary">rimO</name>
    <name evidence="11" type="ORF">GC105_08445</name>
</gene>
<comment type="catalytic activity">
    <reaction evidence="8">
        <text>L-aspartate(89)-[ribosomal protein uS12]-hydrogen + (sulfur carrier)-SH + AH2 + 2 S-adenosyl-L-methionine = 3-methylsulfanyl-L-aspartate(89)-[ribosomal protein uS12]-hydrogen + (sulfur carrier)-H + 5'-deoxyadenosine + L-methionine + A + S-adenosyl-L-homocysteine + 2 H(+)</text>
        <dbReference type="Rhea" id="RHEA:37087"/>
        <dbReference type="Rhea" id="RHEA-COMP:10460"/>
        <dbReference type="Rhea" id="RHEA-COMP:10461"/>
        <dbReference type="Rhea" id="RHEA-COMP:14737"/>
        <dbReference type="Rhea" id="RHEA-COMP:14739"/>
        <dbReference type="ChEBI" id="CHEBI:13193"/>
        <dbReference type="ChEBI" id="CHEBI:15378"/>
        <dbReference type="ChEBI" id="CHEBI:17319"/>
        <dbReference type="ChEBI" id="CHEBI:17499"/>
        <dbReference type="ChEBI" id="CHEBI:29917"/>
        <dbReference type="ChEBI" id="CHEBI:29961"/>
        <dbReference type="ChEBI" id="CHEBI:57844"/>
        <dbReference type="ChEBI" id="CHEBI:57856"/>
        <dbReference type="ChEBI" id="CHEBI:59789"/>
        <dbReference type="ChEBI" id="CHEBI:64428"/>
        <dbReference type="ChEBI" id="CHEBI:73599"/>
        <dbReference type="EC" id="2.8.4.4"/>
    </reaction>
</comment>
<dbReference type="InterPro" id="IPR023404">
    <property type="entry name" value="rSAM_horseshoe"/>
</dbReference>
<dbReference type="GO" id="GO:0140101">
    <property type="term" value="F:catalytic activity, acting on a tRNA"/>
    <property type="evidence" value="ECO:0007669"/>
    <property type="project" value="UniProtKB-ARBA"/>
</dbReference>
<dbReference type="InterPro" id="IPR020612">
    <property type="entry name" value="Methylthiotransferase_CS"/>
</dbReference>
<dbReference type="Gene3D" id="3.40.50.12160">
    <property type="entry name" value="Methylthiotransferase, N-terminal domain"/>
    <property type="match status" value="1"/>
</dbReference>